<dbReference type="AlphaFoldDB" id="X1AYU6"/>
<proteinExistence type="predicted"/>
<protein>
    <submittedName>
        <fullName evidence="1">Uncharacterized protein</fullName>
    </submittedName>
</protein>
<dbReference type="EMBL" id="BART01002613">
    <property type="protein sequence ID" value="GAG64926.1"/>
    <property type="molecule type" value="Genomic_DNA"/>
</dbReference>
<sequence length="50" mass="5665">DLSAKARGFVSSSYRKGLNPEEFSSIQWVVERDLLILLLEPVRVDICKEG</sequence>
<feature type="non-terminal residue" evidence="1">
    <location>
        <position position="1"/>
    </location>
</feature>
<name>X1AYU6_9ZZZZ</name>
<comment type="caution">
    <text evidence="1">The sequence shown here is derived from an EMBL/GenBank/DDBJ whole genome shotgun (WGS) entry which is preliminary data.</text>
</comment>
<dbReference type="Gene3D" id="6.10.250.2940">
    <property type="match status" value="1"/>
</dbReference>
<gene>
    <name evidence="1" type="ORF">S01H4_07837</name>
</gene>
<accession>X1AYU6</accession>
<evidence type="ECO:0000313" key="1">
    <source>
        <dbReference type="EMBL" id="GAG64926.1"/>
    </source>
</evidence>
<reference evidence="1" key="1">
    <citation type="journal article" date="2014" name="Front. Microbiol.">
        <title>High frequency of phylogenetically diverse reductive dehalogenase-homologous genes in deep subseafloor sedimentary metagenomes.</title>
        <authorList>
            <person name="Kawai M."/>
            <person name="Futagami T."/>
            <person name="Toyoda A."/>
            <person name="Takaki Y."/>
            <person name="Nishi S."/>
            <person name="Hori S."/>
            <person name="Arai W."/>
            <person name="Tsubouchi T."/>
            <person name="Morono Y."/>
            <person name="Uchiyama I."/>
            <person name="Ito T."/>
            <person name="Fujiyama A."/>
            <person name="Inagaki F."/>
            <person name="Takami H."/>
        </authorList>
    </citation>
    <scope>NUCLEOTIDE SEQUENCE</scope>
    <source>
        <strain evidence="1">Expedition CK06-06</strain>
    </source>
</reference>
<organism evidence="1">
    <name type="scientific">marine sediment metagenome</name>
    <dbReference type="NCBI Taxonomy" id="412755"/>
    <lineage>
        <taxon>unclassified sequences</taxon>
        <taxon>metagenomes</taxon>
        <taxon>ecological metagenomes</taxon>
    </lineage>
</organism>